<comment type="similarity">
    <text evidence="1">Belongs to the transferase hexapeptide repeat family.</text>
</comment>
<comment type="caution">
    <text evidence="6">The sequence shown here is derived from an EMBL/GenBank/DDBJ whole genome shotgun (WGS) entry which is preliminary data.</text>
</comment>
<dbReference type="Proteomes" id="UP000627446">
    <property type="component" value="Unassembled WGS sequence"/>
</dbReference>
<evidence type="ECO:0000313" key="7">
    <source>
        <dbReference type="Proteomes" id="UP000627446"/>
    </source>
</evidence>
<proteinExistence type="inferred from homology"/>
<dbReference type="RefSeq" id="WP_186916606.1">
    <property type="nucleotide sequence ID" value="NZ_JACOFZ010000003.1"/>
</dbReference>
<keyword evidence="2" id="KW-0808">Transferase</keyword>
<sequence>MKPALVIFGCSNILSDIFDCALANHLEVAQIVSHLPESVGERDRSVLERAEELSPFQNMPKIIGIKDFLPKPNDLYILGPTTPTREVLAIELEQKFGIQFTTLIHPTSYVSPLAAINPGVFIGAKSVIGPGAQLAQHVFINRGVTVGHDTQIGAFSRIQPGSNLGGLSCIGKRVTVGIGATVLERLNIGDDAVVGAGAVVTNDVDANVLVVGIPAKFKKSYAADSH</sequence>
<dbReference type="InterPro" id="IPR020019">
    <property type="entry name" value="AcTrfase_PglD-like"/>
</dbReference>
<evidence type="ECO:0000256" key="5">
    <source>
        <dbReference type="PIRSR" id="PIRSR620019-2"/>
    </source>
</evidence>
<protein>
    <submittedName>
        <fullName evidence="6">Acetyltransferase</fullName>
    </submittedName>
</protein>
<keyword evidence="3" id="KW-0677">Repeat</keyword>
<dbReference type="GO" id="GO:0016740">
    <property type="term" value="F:transferase activity"/>
    <property type="evidence" value="ECO:0007669"/>
    <property type="project" value="UniProtKB-KW"/>
</dbReference>
<dbReference type="PANTHER" id="PTHR43300:SF7">
    <property type="entry name" value="UDP-N-ACETYLBACILLOSAMINE N-ACETYLTRANSFERASE"/>
    <property type="match status" value="1"/>
</dbReference>
<dbReference type="Gene3D" id="2.160.10.10">
    <property type="entry name" value="Hexapeptide repeat proteins"/>
    <property type="match status" value="1"/>
</dbReference>
<dbReference type="SUPFAM" id="SSF51161">
    <property type="entry name" value="Trimeric LpxA-like enzymes"/>
    <property type="match status" value="1"/>
</dbReference>
<dbReference type="PROSITE" id="PS00101">
    <property type="entry name" value="HEXAPEP_TRANSFERASES"/>
    <property type="match status" value="1"/>
</dbReference>
<evidence type="ECO:0000256" key="2">
    <source>
        <dbReference type="ARBA" id="ARBA00022679"/>
    </source>
</evidence>
<dbReference type="AlphaFoldDB" id="A0A923HSI5"/>
<feature type="active site" description="Proton acceptor" evidence="4">
    <location>
        <position position="148"/>
    </location>
</feature>
<evidence type="ECO:0000256" key="4">
    <source>
        <dbReference type="PIRSR" id="PIRSR620019-1"/>
    </source>
</evidence>
<dbReference type="EMBL" id="JACOFZ010000003">
    <property type="protein sequence ID" value="MBC3881722.1"/>
    <property type="molecule type" value="Genomic_DNA"/>
</dbReference>
<dbReference type="CDD" id="cd03360">
    <property type="entry name" value="LbH_AT_putative"/>
    <property type="match status" value="1"/>
</dbReference>
<feature type="site" description="Increases basicity of active site His" evidence="4">
    <location>
        <position position="149"/>
    </location>
</feature>
<dbReference type="InterPro" id="IPR011004">
    <property type="entry name" value="Trimer_LpxA-like_sf"/>
</dbReference>
<accession>A0A923HSI5</accession>
<evidence type="ECO:0000313" key="6">
    <source>
        <dbReference type="EMBL" id="MBC3881722.1"/>
    </source>
</evidence>
<name>A0A923HSI5_9BURK</name>
<dbReference type="InterPro" id="IPR050179">
    <property type="entry name" value="Trans_hexapeptide_repeat"/>
</dbReference>
<dbReference type="InterPro" id="IPR018357">
    <property type="entry name" value="Hexapep_transf_CS"/>
</dbReference>
<keyword evidence="7" id="KW-1185">Reference proteome</keyword>
<dbReference type="PANTHER" id="PTHR43300">
    <property type="entry name" value="ACETYLTRANSFERASE"/>
    <property type="match status" value="1"/>
</dbReference>
<organism evidence="6 7">
    <name type="scientific">Undibacterium nitidum</name>
    <dbReference type="NCBI Taxonomy" id="2762298"/>
    <lineage>
        <taxon>Bacteria</taxon>
        <taxon>Pseudomonadati</taxon>
        <taxon>Pseudomonadota</taxon>
        <taxon>Betaproteobacteria</taxon>
        <taxon>Burkholderiales</taxon>
        <taxon>Oxalobacteraceae</taxon>
        <taxon>Undibacterium</taxon>
    </lineage>
</organism>
<evidence type="ECO:0000256" key="3">
    <source>
        <dbReference type="ARBA" id="ARBA00022737"/>
    </source>
</evidence>
<evidence type="ECO:0000256" key="1">
    <source>
        <dbReference type="ARBA" id="ARBA00007274"/>
    </source>
</evidence>
<feature type="binding site" evidence="5">
    <location>
        <position position="178"/>
    </location>
    <ligand>
        <name>acetyl-CoA</name>
        <dbReference type="ChEBI" id="CHEBI:57288"/>
    </ligand>
</feature>
<reference evidence="6" key="1">
    <citation type="submission" date="2020-08" db="EMBL/GenBank/DDBJ databases">
        <title>Novel species isolated from subtropical streams in China.</title>
        <authorList>
            <person name="Lu H."/>
        </authorList>
    </citation>
    <scope>NUCLEOTIDE SEQUENCE</scope>
    <source>
        <strain evidence="6">LX22W</strain>
    </source>
</reference>
<gene>
    <name evidence="6" type="ORF">H8K36_10085</name>
</gene>